<feature type="transmembrane region" description="Helical" evidence="7">
    <location>
        <begin position="677"/>
        <end position="699"/>
    </location>
</feature>
<sequence length="935" mass="105356">MRTTRCKLCDTHMPLDYNEYHTHVTGAKHIELLQKYELQHVKNQSLDGKSPEGSAFRNNRQSPRLALLSALTVQKRSDHFLCEQGGNSSDSDEKYKESAGKNISSKRDRGKHKRSPKTNKQAISVLSNKFHTQRVDRLQSNNPKIQVEAKLSSKDTFLAQAEGYDSQDKLIQNGGKSSNDDVGPLNLPTKKEALSKDCSPIKSVQKTTPDQTLTEKMTATRKIKKNNSEVCLTLLPDLDLTLHPDVYVMLKSQETLLDHCSRLSLLASSTSNPEFEQRILRLLEDTLKPAFGKVRATLFGSRASGLALTGSDLDIFIDLVVTYPAGYWHGWPTLYQSNGLFGWPPLYQSNGLFGWPPIVPEQWFVWPPLYQSNESPNCTFHESQSTQQFIVRMSANVLRQHPDCKKVCDIPWARTPIVKLLHAPTQLNCDLTFKNGISVENTKLLRCVVWGTYHFCSVVATVFTGRRLEPRSATSQQPANDTAGLTWKYDERVKQLVLVVRLWSKLHMLTASNKFTNYALTVMTLFYLMTCRIIPPVEFLHWKYTGPKKFISAKTNSIYHIKTVDGSTSTWLNLGTDPYHPTRLTQFTLYSADTGQRVMVLVFVEMVSVFVDMVSVFVVMVSVSVVMVPVFVDMVLVFVDVVSVFVDVVSSLVPVFVDTVSVFVDMVSVFVDTVSVFVDMVSVFVDTVSVFVDVVSVFVDTVPVFVDTVSVFVDMVSTWLSVFVDVVSVFVDTLSVFVDVVSVFVDVVAVFVDTVSVFVEMAAVSLSQDSEPPRQQLTRLSAIHALASLATKSLARSHACQSSRTLTCEKRWEVSFLQDIKATPLITNKQSMDELVAGFFHYYATYDYATLVVCPLRGQSLLRDMFRLKDLSRLPLNYVETVLVERREEQFRYYTPVCVQDPFDLSHNLTKAVSPDVLKKFIYLCNASWELCNGL</sequence>
<feature type="domain" description="Poly(A) RNA polymerase mitochondrial-like central palm" evidence="9">
    <location>
        <begin position="276"/>
        <end position="447"/>
    </location>
</feature>
<gene>
    <name evidence="10" type="ORF">TBIB3V08_LOCUS11041</name>
</gene>
<accession>A0A7R9I614</accession>
<evidence type="ECO:0000313" key="10">
    <source>
        <dbReference type="EMBL" id="CAD7448758.1"/>
    </source>
</evidence>
<dbReference type="Pfam" id="PF03828">
    <property type="entry name" value="PAP_assoc"/>
    <property type="match status" value="1"/>
</dbReference>
<evidence type="ECO:0000259" key="8">
    <source>
        <dbReference type="Pfam" id="PF03828"/>
    </source>
</evidence>
<evidence type="ECO:0000256" key="6">
    <source>
        <dbReference type="SAM" id="MobiDB-lite"/>
    </source>
</evidence>
<dbReference type="CDD" id="cd05402">
    <property type="entry name" value="NT_PAP_TUTase"/>
    <property type="match status" value="1"/>
</dbReference>
<dbReference type="PANTHER" id="PTHR12271:SF66">
    <property type="entry name" value="TERMINAL URIDYLYLTRANSFERASE TAILOR"/>
    <property type="match status" value="1"/>
</dbReference>
<keyword evidence="3" id="KW-0808">Transferase</keyword>
<evidence type="ECO:0000259" key="9">
    <source>
        <dbReference type="Pfam" id="PF22600"/>
    </source>
</evidence>
<dbReference type="InterPro" id="IPR054708">
    <property type="entry name" value="MTPAP-like_central"/>
</dbReference>
<keyword evidence="4" id="KW-0479">Metal-binding</keyword>
<evidence type="ECO:0000256" key="1">
    <source>
        <dbReference type="ARBA" id="ARBA00001936"/>
    </source>
</evidence>
<evidence type="ECO:0000256" key="3">
    <source>
        <dbReference type="ARBA" id="ARBA00022679"/>
    </source>
</evidence>
<dbReference type="PANTHER" id="PTHR12271">
    <property type="entry name" value="POLY A POLYMERASE CID PAP -RELATED"/>
    <property type="match status" value="1"/>
</dbReference>
<name>A0A7R9I614_9NEOP</name>
<dbReference type="GO" id="GO:0031123">
    <property type="term" value="P:RNA 3'-end processing"/>
    <property type="evidence" value="ECO:0007669"/>
    <property type="project" value="TreeGrafter"/>
</dbReference>
<feature type="transmembrane region" description="Helical" evidence="7">
    <location>
        <begin position="711"/>
        <end position="731"/>
    </location>
</feature>
<dbReference type="EMBL" id="OD570509">
    <property type="protein sequence ID" value="CAD7448758.1"/>
    <property type="molecule type" value="Genomic_DNA"/>
</dbReference>
<dbReference type="SUPFAM" id="SSF81301">
    <property type="entry name" value="Nucleotidyltransferase"/>
    <property type="match status" value="1"/>
</dbReference>
<dbReference type="Gene3D" id="1.10.1410.10">
    <property type="match status" value="2"/>
</dbReference>
<comment type="cofactor">
    <cofactor evidence="1">
        <name>Mn(2+)</name>
        <dbReference type="ChEBI" id="CHEBI:29035"/>
    </cofactor>
</comment>
<evidence type="ECO:0000256" key="7">
    <source>
        <dbReference type="SAM" id="Phobius"/>
    </source>
</evidence>
<dbReference type="InterPro" id="IPR043519">
    <property type="entry name" value="NT_sf"/>
</dbReference>
<evidence type="ECO:0000256" key="4">
    <source>
        <dbReference type="ARBA" id="ARBA00022723"/>
    </source>
</evidence>
<feature type="domain" description="PAP-associated" evidence="8">
    <location>
        <begin position="834"/>
        <end position="907"/>
    </location>
</feature>
<feature type="compositionally biased region" description="Basic residues" evidence="6">
    <location>
        <begin position="108"/>
        <end position="117"/>
    </location>
</feature>
<dbReference type="SUPFAM" id="SSF81631">
    <property type="entry name" value="PAP/OAS1 substrate-binding domain"/>
    <property type="match status" value="1"/>
</dbReference>
<keyword evidence="7" id="KW-0472">Membrane</keyword>
<dbReference type="GO" id="GO:0046872">
    <property type="term" value="F:metal ion binding"/>
    <property type="evidence" value="ECO:0007669"/>
    <property type="project" value="UniProtKB-KW"/>
</dbReference>
<proteinExistence type="predicted"/>
<protein>
    <submittedName>
        <fullName evidence="10">Uncharacterized protein</fullName>
    </submittedName>
</protein>
<dbReference type="GO" id="GO:1990817">
    <property type="term" value="F:poly(A) RNA polymerase activity"/>
    <property type="evidence" value="ECO:0007669"/>
    <property type="project" value="UniProtKB-ARBA"/>
</dbReference>
<dbReference type="GO" id="GO:0005737">
    <property type="term" value="C:cytoplasm"/>
    <property type="evidence" value="ECO:0007669"/>
    <property type="project" value="UniProtKB-SubCell"/>
</dbReference>
<keyword evidence="5" id="KW-0460">Magnesium</keyword>
<feature type="transmembrane region" description="Helical" evidence="7">
    <location>
        <begin position="598"/>
        <end position="628"/>
    </location>
</feature>
<dbReference type="Gene3D" id="3.30.460.10">
    <property type="entry name" value="Beta Polymerase, domain 2"/>
    <property type="match status" value="1"/>
</dbReference>
<evidence type="ECO:0000256" key="5">
    <source>
        <dbReference type="ARBA" id="ARBA00022842"/>
    </source>
</evidence>
<dbReference type="Pfam" id="PF22600">
    <property type="entry name" value="MTPAP-like_central"/>
    <property type="match status" value="1"/>
</dbReference>
<dbReference type="AlphaFoldDB" id="A0A7R9I614"/>
<keyword evidence="7" id="KW-0812">Transmembrane</keyword>
<keyword evidence="7" id="KW-1133">Transmembrane helix</keyword>
<dbReference type="InterPro" id="IPR002058">
    <property type="entry name" value="PAP_assoc"/>
</dbReference>
<organism evidence="10">
    <name type="scientific">Timema bartmani</name>
    <dbReference type="NCBI Taxonomy" id="61472"/>
    <lineage>
        <taxon>Eukaryota</taxon>
        <taxon>Metazoa</taxon>
        <taxon>Ecdysozoa</taxon>
        <taxon>Arthropoda</taxon>
        <taxon>Hexapoda</taxon>
        <taxon>Insecta</taxon>
        <taxon>Pterygota</taxon>
        <taxon>Neoptera</taxon>
        <taxon>Polyneoptera</taxon>
        <taxon>Phasmatodea</taxon>
        <taxon>Timematodea</taxon>
        <taxon>Timematoidea</taxon>
        <taxon>Timematidae</taxon>
        <taxon>Timema</taxon>
    </lineage>
</organism>
<feature type="transmembrane region" description="Helical" evidence="7">
    <location>
        <begin position="635"/>
        <end position="657"/>
    </location>
</feature>
<reference evidence="10" key="1">
    <citation type="submission" date="2020-11" db="EMBL/GenBank/DDBJ databases">
        <authorList>
            <person name="Tran Van P."/>
        </authorList>
    </citation>
    <scope>NUCLEOTIDE SEQUENCE</scope>
</reference>
<comment type="cofactor">
    <cofactor evidence="2">
        <name>Mg(2+)</name>
        <dbReference type="ChEBI" id="CHEBI:18420"/>
    </cofactor>
</comment>
<feature type="region of interest" description="Disordered" evidence="6">
    <location>
        <begin position="82"/>
        <end position="124"/>
    </location>
</feature>
<evidence type="ECO:0000256" key="2">
    <source>
        <dbReference type="ARBA" id="ARBA00001946"/>
    </source>
</evidence>